<accession>A0AA86SWV7</accession>
<reference evidence="1" key="1">
    <citation type="submission" date="2023-10" db="EMBL/GenBank/DDBJ databases">
        <authorList>
            <person name="Domelevo Entfellner J.-B."/>
        </authorList>
    </citation>
    <scope>NUCLEOTIDE SEQUENCE</scope>
</reference>
<name>A0AA86SWV7_9FABA</name>
<protein>
    <submittedName>
        <fullName evidence="1">Uncharacterized protein</fullName>
    </submittedName>
</protein>
<dbReference type="AlphaFoldDB" id="A0AA86SWV7"/>
<sequence length="62" mass="7206">MQQSKLRRQIKKETASSATTNKITKADYLTKHIVRDRTVIQFCGFHNWLRDLWELDGSAKAA</sequence>
<dbReference type="Proteomes" id="UP001189624">
    <property type="component" value="Chromosome 9"/>
</dbReference>
<proteinExistence type="predicted"/>
<dbReference type="Gramene" id="rna-AYBTSS11_LOCUS26490">
    <property type="protein sequence ID" value="CAJ1974413.1"/>
    <property type="gene ID" value="gene-AYBTSS11_LOCUS26490"/>
</dbReference>
<evidence type="ECO:0000313" key="2">
    <source>
        <dbReference type="Proteomes" id="UP001189624"/>
    </source>
</evidence>
<gene>
    <name evidence="1" type="ORF">AYBTSS11_LOCUS26490</name>
</gene>
<dbReference type="EMBL" id="OY731406">
    <property type="protein sequence ID" value="CAJ1974413.1"/>
    <property type="molecule type" value="Genomic_DNA"/>
</dbReference>
<organism evidence="1 2">
    <name type="scientific">Sphenostylis stenocarpa</name>
    <dbReference type="NCBI Taxonomy" id="92480"/>
    <lineage>
        <taxon>Eukaryota</taxon>
        <taxon>Viridiplantae</taxon>
        <taxon>Streptophyta</taxon>
        <taxon>Embryophyta</taxon>
        <taxon>Tracheophyta</taxon>
        <taxon>Spermatophyta</taxon>
        <taxon>Magnoliopsida</taxon>
        <taxon>eudicotyledons</taxon>
        <taxon>Gunneridae</taxon>
        <taxon>Pentapetalae</taxon>
        <taxon>rosids</taxon>
        <taxon>fabids</taxon>
        <taxon>Fabales</taxon>
        <taxon>Fabaceae</taxon>
        <taxon>Papilionoideae</taxon>
        <taxon>50 kb inversion clade</taxon>
        <taxon>NPAAA clade</taxon>
        <taxon>indigoferoid/millettioid clade</taxon>
        <taxon>Phaseoleae</taxon>
        <taxon>Sphenostylis</taxon>
    </lineage>
</organism>
<evidence type="ECO:0000313" key="1">
    <source>
        <dbReference type="EMBL" id="CAJ1974413.1"/>
    </source>
</evidence>
<keyword evidence="2" id="KW-1185">Reference proteome</keyword>